<organism evidence="2 3">
    <name type="scientific">Halobium salinum</name>
    <dbReference type="NCBI Taxonomy" id="1364940"/>
    <lineage>
        <taxon>Archaea</taxon>
        <taxon>Methanobacteriati</taxon>
        <taxon>Methanobacteriota</taxon>
        <taxon>Stenosarchaea group</taxon>
        <taxon>Halobacteria</taxon>
        <taxon>Halobacteriales</taxon>
        <taxon>Haloferacaceae</taxon>
        <taxon>Halobium</taxon>
    </lineage>
</organism>
<comment type="caution">
    <text evidence="2">The sequence shown here is derived from an EMBL/GenBank/DDBJ whole genome shotgun (WGS) entry which is preliminary data.</text>
</comment>
<evidence type="ECO:0000313" key="3">
    <source>
        <dbReference type="Proteomes" id="UP001595921"/>
    </source>
</evidence>
<accession>A0ABD5PCT0</accession>
<dbReference type="InterPro" id="IPR009339">
    <property type="entry name" value="DUF998"/>
</dbReference>
<keyword evidence="3" id="KW-1185">Reference proteome</keyword>
<dbReference type="Proteomes" id="UP001595921">
    <property type="component" value="Unassembled WGS sequence"/>
</dbReference>
<reference evidence="2 3" key="1">
    <citation type="journal article" date="2019" name="Int. J. Syst. Evol. Microbiol.">
        <title>The Global Catalogue of Microorganisms (GCM) 10K type strain sequencing project: providing services to taxonomists for standard genome sequencing and annotation.</title>
        <authorList>
            <consortium name="The Broad Institute Genomics Platform"/>
            <consortium name="The Broad Institute Genome Sequencing Center for Infectious Disease"/>
            <person name="Wu L."/>
            <person name="Ma J."/>
        </authorList>
    </citation>
    <scope>NUCLEOTIDE SEQUENCE [LARGE SCALE GENOMIC DNA]</scope>
    <source>
        <strain evidence="2 3">CGMCC 1.12553</strain>
    </source>
</reference>
<feature type="transmembrane region" description="Helical" evidence="1">
    <location>
        <begin position="129"/>
        <end position="150"/>
    </location>
</feature>
<dbReference type="RefSeq" id="WP_267624047.1">
    <property type="nucleotide sequence ID" value="NZ_JAODIW010000008.1"/>
</dbReference>
<keyword evidence="1" id="KW-1133">Transmembrane helix</keyword>
<sequence length="222" mass="23248">MSTIRTRLLTRESLAALFRDVRNEAVAGALLFAAGTVALLGIITAEVLYPGYSTLMEISDLGATRPPNSVIVQPSATIFNTTMLLTGALVLVAVPFVYRAYGRRGLTAVLALFGAGVFGVGVFDGSEAPWHGLFALLTFVSGGVSALVASRAADAPFRYLSAVLGAVALTVLASALLLGESNPLMVLGLGGVERWVVYPVLMWVVGFGGYLMGRSERPRPAT</sequence>
<evidence type="ECO:0000313" key="2">
    <source>
        <dbReference type="EMBL" id="MFC4358279.1"/>
    </source>
</evidence>
<proteinExistence type="predicted"/>
<protein>
    <submittedName>
        <fullName evidence="2">DUF998 domain-containing protein</fullName>
    </submittedName>
</protein>
<dbReference type="Pfam" id="PF06197">
    <property type="entry name" value="DUF998"/>
    <property type="match status" value="1"/>
</dbReference>
<feature type="transmembrane region" description="Helical" evidence="1">
    <location>
        <begin position="157"/>
        <end position="176"/>
    </location>
</feature>
<keyword evidence="1" id="KW-0472">Membrane</keyword>
<feature type="transmembrane region" description="Helical" evidence="1">
    <location>
        <begin position="78"/>
        <end position="98"/>
    </location>
</feature>
<gene>
    <name evidence="2" type="ORF">ACFO0N_10010</name>
</gene>
<feature type="transmembrane region" description="Helical" evidence="1">
    <location>
        <begin position="105"/>
        <end position="123"/>
    </location>
</feature>
<dbReference type="EMBL" id="JBHSDS010000006">
    <property type="protein sequence ID" value="MFC4358279.1"/>
    <property type="molecule type" value="Genomic_DNA"/>
</dbReference>
<keyword evidence="1" id="KW-0812">Transmembrane</keyword>
<name>A0ABD5PCT0_9EURY</name>
<feature type="transmembrane region" description="Helical" evidence="1">
    <location>
        <begin position="196"/>
        <end position="213"/>
    </location>
</feature>
<dbReference type="AlphaFoldDB" id="A0ABD5PCT0"/>
<evidence type="ECO:0000256" key="1">
    <source>
        <dbReference type="SAM" id="Phobius"/>
    </source>
</evidence>
<feature type="transmembrane region" description="Helical" evidence="1">
    <location>
        <begin position="21"/>
        <end position="43"/>
    </location>
</feature>